<dbReference type="Proteomes" id="UP000315496">
    <property type="component" value="Chromosome 1"/>
</dbReference>
<gene>
    <name evidence="1" type="ORF">GMRT_10923</name>
</gene>
<sequence length="170" mass="19077">MRSDSADSSDSSEYIDMTTAITETAVTDILCSVNRVPISGYLKVTKVLALTLYSQVLETEPPRMRKIYVHTGPPYDEYLSSTLCSEKIANITMYDAQTLSTEVLAMEGRLELVGRAWAEENMEFSFKISDALFVYAFGLERCLLQFAEPILECPIEVAKTPCTHAVFLHR</sequence>
<organism evidence="1 2">
    <name type="scientific">Giardia muris</name>
    <dbReference type="NCBI Taxonomy" id="5742"/>
    <lineage>
        <taxon>Eukaryota</taxon>
        <taxon>Metamonada</taxon>
        <taxon>Diplomonadida</taxon>
        <taxon>Hexamitidae</taxon>
        <taxon>Giardiinae</taxon>
        <taxon>Giardia</taxon>
    </lineage>
</organism>
<evidence type="ECO:0000313" key="2">
    <source>
        <dbReference type="Proteomes" id="UP000315496"/>
    </source>
</evidence>
<reference evidence="1 2" key="1">
    <citation type="submission" date="2019-05" db="EMBL/GenBank/DDBJ databases">
        <title>The compact genome of Giardia muris reveals important steps in the evolution of intestinal protozoan parasites.</title>
        <authorList>
            <person name="Xu F."/>
            <person name="Jimenez-Gonzalez A."/>
            <person name="Einarsson E."/>
            <person name="Astvaldsson A."/>
            <person name="Peirasmaki D."/>
            <person name="Eckmann L."/>
            <person name="Andersson J.O."/>
            <person name="Svard S.G."/>
            <person name="Jerlstrom-Hultqvist J."/>
        </authorList>
    </citation>
    <scope>NUCLEOTIDE SEQUENCE [LARGE SCALE GENOMIC DNA]</scope>
    <source>
        <strain evidence="1 2">Roberts-Thomson</strain>
    </source>
</reference>
<comment type="caution">
    <text evidence="1">The sequence shown here is derived from an EMBL/GenBank/DDBJ whole genome shotgun (WGS) entry which is preliminary data.</text>
</comment>
<evidence type="ECO:0000313" key="1">
    <source>
        <dbReference type="EMBL" id="TNJ30456.1"/>
    </source>
</evidence>
<dbReference type="AlphaFoldDB" id="A0A4Z1SXN1"/>
<name>A0A4Z1SXN1_GIAMU</name>
<dbReference type="VEuPathDB" id="GiardiaDB:GMRT_10923"/>
<dbReference type="EMBL" id="VDLU01000001">
    <property type="protein sequence ID" value="TNJ30456.1"/>
    <property type="molecule type" value="Genomic_DNA"/>
</dbReference>
<keyword evidence="2" id="KW-1185">Reference proteome</keyword>
<proteinExistence type="predicted"/>
<accession>A0A4Z1SXN1</accession>
<protein>
    <submittedName>
        <fullName evidence="1">Uncharacterized protein</fullName>
    </submittedName>
</protein>